<evidence type="ECO:0000259" key="5">
    <source>
        <dbReference type="Pfam" id="PF07250"/>
    </source>
</evidence>
<evidence type="ECO:0000313" key="7">
    <source>
        <dbReference type="Proteomes" id="UP000515121"/>
    </source>
</evidence>
<feature type="domain" description="Glyoxal oxidase N-terminal" evidence="5">
    <location>
        <begin position="191"/>
        <end position="513"/>
    </location>
</feature>
<dbReference type="CDD" id="cd02851">
    <property type="entry name" value="E_set_GO_C"/>
    <property type="match status" value="1"/>
</dbReference>
<dbReference type="Pfam" id="PF10273">
    <property type="entry name" value="WGG"/>
    <property type="match status" value="1"/>
</dbReference>
<proteinExistence type="inferred from homology"/>
<dbReference type="Proteomes" id="UP000515121">
    <property type="component" value="Unplaced"/>
</dbReference>
<dbReference type="PANTHER" id="PTHR32208:SF71">
    <property type="entry name" value="GLYOXAL OXIDASE-RELATED PROTEIN"/>
    <property type="match status" value="1"/>
</dbReference>
<dbReference type="Gene3D" id="2.60.40.10">
    <property type="entry name" value="Immunoglobulins"/>
    <property type="match status" value="1"/>
</dbReference>
<dbReference type="KEGG" id="dzi:111277219"/>
<sequence length="627" mass="69943">METKKLTAESTPIFQEGIGLILSRWSALTAAVENEWGGRDSRVKANILCSDLISFFTKPKVEPLYIDDLENILEEGLLSLNTLVEDGSIEEVAEKLMIMHEECLEGNYQSVEKLNTTNPPPVAHVRPFTEEDEDEDDEDESMDANNATTMMVDVSNSKASSNTVGMQTDEPKPNQAAAAEDGWVVVSSRRNKVLPSGTLVQTGGYNDGDRHIRFFTPCIDENCDWIEFPQALIQRRWYATNQILPDGRIIIVGGRRQFNYEFYPQNLEGGSSGSTTTFWLNFLRETNDHGMENNLYPFLHLLPDGNLFIFANTQSILLDYNQNRVVKQFPSIPGDDPRNYPSSGSSVLLPLDENKAIEPEIMVCGGAPRGSFTQAMQGNFIRAISTCGRLKVSHATPSWTMEDMPVARVMGDMILLPTGDVLIINGAELGTAGWELGRGPVTRPIIYRPSDNPPDWRFSVMSPSSRPRMYHSSAILLTDGRILVSGSNPHIYYNFTNVEYPTDLSMESFSPSYLSQEYDPIRPQILSLDEKIGYGGKYFWLSFKVHEYLTANALSVRIVAPSFTTHSFSMNQRMVSLKIVGVTNVEPSTYGLTVAGPSTAEIAPPGYYLLFLVHANIPSYGMWVKIE</sequence>
<dbReference type="Pfam" id="PF07250">
    <property type="entry name" value="Glyoxal_oxid_N"/>
    <property type="match status" value="1"/>
</dbReference>
<evidence type="ECO:0000256" key="3">
    <source>
        <dbReference type="ARBA" id="ARBA00022729"/>
    </source>
</evidence>
<gene>
    <name evidence="8" type="primary">LOC111277219</name>
</gene>
<keyword evidence="7" id="KW-1185">Reference proteome</keyword>
<dbReference type="InterPro" id="IPR013783">
    <property type="entry name" value="Ig-like_fold"/>
</dbReference>
<dbReference type="InterPro" id="IPR019398">
    <property type="entry name" value="Pre-rRNA_process_TSR2"/>
</dbReference>
<organism evidence="7 8">
    <name type="scientific">Durio zibethinus</name>
    <name type="common">Durian</name>
    <dbReference type="NCBI Taxonomy" id="66656"/>
    <lineage>
        <taxon>Eukaryota</taxon>
        <taxon>Viridiplantae</taxon>
        <taxon>Streptophyta</taxon>
        <taxon>Embryophyta</taxon>
        <taxon>Tracheophyta</taxon>
        <taxon>Spermatophyta</taxon>
        <taxon>Magnoliopsida</taxon>
        <taxon>eudicotyledons</taxon>
        <taxon>Gunneridae</taxon>
        <taxon>Pentapetalae</taxon>
        <taxon>rosids</taxon>
        <taxon>malvids</taxon>
        <taxon>Malvales</taxon>
        <taxon>Malvaceae</taxon>
        <taxon>Helicteroideae</taxon>
        <taxon>Durio</taxon>
    </lineage>
</organism>
<protein>
    <submittedName>
        <fullName evidence="8">Aldehyde oxidase GLOX-like isoform X1</fullName>
    </submittedName>
</protein>
<dbReference type="SUPFAM" id="SSF81296">
    <property type="entry name" value="E set domains"/>
    <property type="match status" value="1"/>
</dbReference>
<dbReference type="Pfam" id="PF09118">
    <property type="entry name" value="GO-like_E_set"/>
    <property type="match status" value="1"/>
</dbReference>
<dbReference type="InterPro" id="IPR014756">
    <property type="entry name" value="Ig_E-set"/>
</dbReference>
<evidence type="ECO:0000256" key="4">
    <source>
        <dbReference type="SAM" id="MobiDB-lite"/>
    </source>
</evidence>
<dbReference type="GeneID" id="111277219"/>
<dbReference type="Gene3D" id="2.130.10.80">
    <property type="entry name" value="Galactose oxidase/kelch, beta-propeller"/>
    <property type="match status" value="1"/>
</dbReference>
<feature type="region of interest" description="Disordered" evidence="4">
    <location>
        <begin position="160"/>
        <end position="180"/>
    </location>
</feature>
<name>A0A6P5WUQ2_DURZI</name>
<feature type="region of interest" description="Disordered" evidence="4">
    <location>
        <begin position="116"/>
        <end position="141"/>
    </location>
</feature>
<evidence type="ECO:0000256" key="1">
    <source>
        <dbReference type="ARBA" id="ARBA00006524"/>
    </source>
</evidence>
<evidence type="ECO:0000313" key="8">
    <source>
        <dbReference type="RefSeq" id="XP_022719231.1"/>
    </source>
</evidence>
<accession>A0A6P5WUQ2</accession>
<dbReference type="AlphaFoldDB" id="A0A6P5WUQ2"/>
<dbReference type="PANTHER" id="PTHR32208">
    <property type="entry name" value="SECRETED PROTEIN-RELATED"/>
    <property type="match status" value="1"/>
</dbReference>
<dbReference type="OrthoDB" id="2019572at2759"/>
<dbReference type="GO" id="GO:0006364">
    <property type="term" value="P:rRNA processing"/>
    <property type="evidence" value="ECO:0007669"/>
    <property type="project" value="UniProtKB-KW"/>
</dbReference>
<evidence type="ECO:0000259" key="6">
    <source>
        <dbReference type="Pfam" id="PF09118"/>
    </source>
</evidence>
<feature type="compositionally biased region" description="Acidic residues" evidence="4">
    <location>
        <begin position="130"/>
        <end position="141"/>
    </location>
</feature>
<dbReference type="InterPro" id="IPR015202">
    <property type="entry name" value="GO-like_E_set"/>
</dbReference>
<dbReference type="InterPro" id="IPR011043">
    <property type="entry name" value="Gal_Oxase/kelch_b-propeller"/>
</dbReference>
<comment type="similarity">
    <text evidence="1">Belongs to the TSR2 family.</text>
</comment>
<feature type="domain" description="Galactose oxidase-like Early set" evidence="6">
    <location>
        <begin position="522"/>
        <end position="626"/>
    </location>
</feature>
<dbReference type="InterPro" id="IPR009880">
    <property type="entry name" value="Glyoxal_oxidase_N"/>
</dbReference>
<keyword evidence="3" id="KW-0732">Signal</keyword>
<evidence type="ECO:0000256" key="2">
    <source>
        <dbReference type="ARBA" id="ARBA00022552"/>
    </source>
</evidence>
<dbReference type="InterPro" id="IPR037293">
    <property type="entry name" value="Gal_Oxidase_central_sf"/>
</dbReference>
<dbReference type="SUPFAM" id="SSF50965">
    <property type="entry name" value="Galactose oxidase, central domain"/>
    <property type="match status" value="1"/>
</dbReference>
<dbReference type="RefSeq" id="XP_022719231.1">
    <property type="nucleotide sequence ID" value="XM_022863496.1"/>
</dbReference>
<keyword evidence="2" id="KW-0698">rRNA processing</keyword>
<reference evidence="8" key="1">
    <citation type="submission" date="2025-08" db="UniProtKB">
        <authorList>
            <consortium name="RefSeq"/>
        </authorList>
    </citation>
    <scope>IDENTIFICATION</scope>
    <source>
        <tissue evidence="8">Fruit stalk</tissue>
    </source>
</reference>